<dbReference type="EMBL" id="AGRW01000055">
    <property type="protein sequence ID" value="EIC00467.1"/>
    <property type="molecule type" value="Genomic_DNA"/>
</dbReference>
<name>H7EPR6_9SPIR</name>
<organism evidence="1 2">
    <name type="scientific">Treponema saccharophilum DSM 2985</name>
    <dbReference type="NCBI Taxonomy" id="907348"/>
    <lineage>
        <taxon>Bacteria</taxon>
        <taxon>Pseudomonadati</taxon>
        <taxon>Spirochaetota</taxon>
        <taxon>Spirochaetia</taxon>
        <taxon>Spirochaetales</taxon>
        <taxon>Treponemataceae</taxon>
        <taxon>Treponema</taxon>
    </lineage>
</organism>
<reference evidence="1 2" key="1">
    <citation type="submission" date="2011-09" db="EMBL/GenBank/DDBJ databases">
        <title>The draft genome of Treponema saccharophilum DSM 2985.</title>
        <authorList>
            <consortium name="US DOE Joint Genome Institute (JGI-PGF)"/>
            <person name="Lucas S."/>
            <person name="Copeland A."/>
            <person name="Lapidus A."/>
            <person name="Glavina del Rio T."/>
            <person name="Dalin E."/>
            <person name="Tice H."/>
            <person name="Bruce D."/>
            <person name="Goodwin L."/>
            <person name="Pitluck S."/>
            <person name="Peters L."/>
            <person name="Kyrpides N."/>
            <person name="Mavromatis K."/>
            <person name="Ivanova N."/>
            <person name="Markowitz V."/>
            <person name="Cheng J.-F."/>
            <person name="Hugenholtz P."/>
            <person name="Woyke T."/>
            <person name="Wu D."/>
            <person name="Gronow S."/>
            <person name="Wellnitz S."/>
            <person name="Brambilla E."/>
            <person name="Klenk H.-P."/>
            <person name="Eisen J.A."/>
        </authorList>
    </citation>
    <scope>NUCLEOTIDE SEQUENCE [LARGE SCALE GENOMIC DNA]</scope>
    <source>
        <strain evidence="1 2">DSM 2985</strain>
    </source>
</reference>
<dbReference type="PATRIC" id="fig|907348.3.peg.2983"/>
<dbReference type="Proteomes" id="UP000003571">
    <property type="component" value="Unassembled WGS sequence"/>
</dbReference>
<dbReference type="AlphaFoldDB" id="H7EPR6"/>
<evidence type="ECO:0000313" key="1">
    <source>
        <dbReference type="EMBL" id="EIC00467.1"/>
    </source>
</evidence>
<evidence type="ECO:0000313" key="2">
    <source>
        <dbReference type="Proteomes" id="UP000003571"/>
    </source>
</evidence>
<comment type="caution">
    <text evidence="1">The sequence shown here is derived from an EMBL/GenBank/DDBJ whole genome shotgun (WGS) entry which is preliminary data.</text>
</comment>
<proteinExistence type="predicted"/>
<sequence length="209" mass="24424">MDESGKNELLKKRIIEEAEKDGCVVVCAFDDDETHKKRRNTKRSLILESIILENELRYCRFSERKSKIETAEYFAVFGNPEKTREIIEKEQDAFRALHFYDDIPPVLEGKLFYHPATDKECADFDKRHELHLGEEHLDLRPYVVGPWVYDSKSRIYRSGQYLCSLRFPTENSPDYVASIGTVIPIGVLIKKITAKTLEEVFDGMKKWKK</sequence>
<keyword evidence="2" id="KW-1185">Reference proteome</keyword>
<dbReference type="RefSeq" id="WP_002706672.1">
    <property type="nucleotide sequence ID" value="NZ_AGRW01000055.1"/>
</dbReference>
<gene>
    <name evidence="1" type="ORF">TresaDRAFT_0561</name>
</gene>
<protein>
    <submittedName>
        <fullName evidence="1">Uncharacterized protein</fullName>
    </submittedName>
</protein>
<dbReference type="STRING" id="907348.TresaDRAFT_0561"/>
<accession>H7EPR6</accession>